<feature type="chain" id="PRO_5046394207" description="RlpA-like protein double-psi beta-barrel domain-containing protein" evidence="3">
    <location>
        <begin position="35"/>
        <end position="397"/>
    </location>
</feature>
<keyword evidence="1" id="KW-0175">Coiled coil</keyword>
<feature type="region of interest" description="Disordered" evidence="2">
    <location>
        <begin position="214"/>
        <end position="291"/>
    </location>
</feature>
<sequence length="397" mass="42032">MEQLQRQARRLLAAFLAVLLAGSLAGVLPASAWAEPADDGQAAVDSAQQALDAAEARMGEINAEYDALTAQVDDLQTQIDESTALAMEAQQAMLEGRAALGDVAVSEYRDGASANLLMLLIDSKSFDDLLRNMEYVTQIMDFQAEEVARQRERKEAFDAASEQLNTQKNEQEAALAAQEQKRSEAQAVVEEASAHLDEAKADHAERLAELAAQAEAMRQAEQADDGGGSNAEGANTVDRQEVVGDDAPVKPNPKPVEDDDDEDEDDNAGNVSDKPSSDAGSDSGSSSASGWKTGVASAYGGSTDPYTPNPGTTATGAVCDDNSMGVAVPMSLTGYRKLFGRTVEISWNGKTVYATVNDCGGMGGGSRALDLQPGVWKAFGFSSCRAWGLRTVNYRFL</sequence>
<dbReference type="RefSeq" id="WP_338209709.1">
    <property type="nucleotide sequence ID" value="NZ_JAYMFF010000007.1"/>
</dbReference>
<keyword evidence="5" id="KW-1185">Reference proteome</keyword>
<proteinExistence type="predicted"/>
<reference evidence="4 5" key="1">
    <citation type="submission" date="2024-01" db="EMBL/GenBank/DDBJ databases">
        <title>novel species in genus Adlercreutzia.</title>
        <authorList>
            <person name="Liu X."/>
        </authorList>
    </citation>
    <scope>NUCLEOTIDE SEQUENCE [LARGE SCALE GENOMIC DNA]</scope>
    <source>
        <strain evidence="4 5">R7</strain>
    </source>
</reference>
<keyword evidence="3" id="KW-0732">Signal</keyword>
<dbReference type="Gene3D" id="2.40.40.10">
    <property type="entry name" value="RlpA-like domain"/>
    <property type="match status" value="1"/>
</dbReference>
<evidence type="ECO:0000313" key="4">
    <source>
        <dbReference type="EMBL" id="MEC4175753.1"/>
    </source>
</evidence>
<feature type="region of interest" description="Disordered" evidence="2">
    <location>
        <begin position="159"/>
        <end position="182"/>
    </location>
</feature>
<evidence type="ECO:0000256" key="2">
    <source>
        <dbReference type="SAM" id="MobiDB-lite"/>
    </source>
</evidence>
<protein>
    <recommendedName>
        <fullName evidence="6">RlpA-like protein double-psi beta-barrel domain-containing protein</fullName>
    </recommendedName>
</protein>
<evidence type="ECO:0000256" key="1">
    <source>
        <dbReference type="SAM" id="Coils"/>
    </source>
</evidence>
<gene>
    <name evidence="4" type="ORF">VIN30_04755</name>
</gene>
<dbReference type="InterPro" id="IPR036908">
    <property type="entry name" value="RlpA-like_sf"/>
</dbReference>
<feature type="coiled-coil region" evidence="1">
    <location>
        <begin position="37"/>
        <end position="92"/>
    </location>
</feature>
<dbReference type="CDD" id="cd22191">
    <property type="entry name" value="DPBB_RlpA_EXP_N-like"/>
    <property type="match status" value="1"/>
</dbReference>
<evidence type="ECO:0000256" key="3">
    <source>
        <dbReference type="SAM" id="SignalP"/>
    </source>
</evidence>
<accession>A0ABU6IHC5</accession>
<evidence type="ECO:0008006" key="6">
    <source>
        <dbReference type="Google" id="ProtNLM"/>
    </source>
</evidence>
<dbReference type="EMBL" id="JAYMFF010000007">
    <property type="protein sequence ID" value="MEC4175753.1"/>
    <property type="molecule type" value="Genomic_DNA"/>
</dbReference>
<dbReference type="Gene3D" id="6.10.250.3150">
    <property type="match status" value="1"/>
</dbReference>
<feature type="compositionally biased region" description="Acidic residues" evidence="2">
    <location>
        <begin position="257"/>
        <end position="267"/>
    </location>
</feature>
<dbReference type="Proteomes" id="UP001349994">
    <property type="component" value="Unassembled WGS sequence"/>
</dbReference>
<comment type="caution">
    <text evidence="4">The sequence shown here is derived from an EMBL/GenBank/DDBJ whole genome shotgun (WGS) entry which is preliminary data.</text>
</comment>
<dbReference type="SUPFAM" id="SSF50685">
    <property type="entry name" value="Barwin-like endoglucanases"/>
    <property type="match status" value="1"/>
</dbReference>
<organism evidence="4 5">
    <name type="scientific">Adlercreutzia wanghongyangiae</name>
    <dbReference type="NCBI Taxonomy" id="3111451"/>
    <lineage>
        <taxon>Bacteria</taxon>
        <taxon>Bacillati</taxon>
        <taxon>Actinomycetota</taxon>
        <taxon>Coriobacteriia</taxon>
        <taxon>Eggerthellales</taxon>
        <taxon>Eggerthellaceae</taxon>
        <taxon>Adlercreutzia</taxon>
    </lineage>
</organism>
<feature type="compositionally biased region" description="Low complexity" evidence="2">
    <location>
        <begin position="277"/>
        <end position="290"/>
    </location>
</feature>
<evidence type="ECO:0000313" key="5">
    <source>
        <dbReference type="Proteomes" id="UP001349994"/>
    </source>
</evidence>
<name>A0ABU6IHC5_9ACTN</name>
<feature type="signal peptide" evidence="3">
    <location>
        <begin position="1"/>
        <end position="34"/>
    </location>
</feature>